<feature type="domain" description="Response regulatory" evidence="2">
    <location>
        <begin position="4"/>
        <end position="127"/>
    </location>
</feature>
<sequence>MDLSVFIVDDDVMLGKIQKALVKSVWPLDEPIICYDGPSALERIELEAASGKKILILLDINMPEMDGWGVLDFLCEKSYGEHVWVILNTSSEEVADEIKSRSYTQVIAYNKKPLKREILRELMGREPLAVFF</sequence>
<dbReference type="SMART" id="SM00448">
    <property type="entry name" value="REC"/>
    <property type="match status" value="1"/>
</dbReference>
<dbReference type="Pfam" id="PF00072">
    <property type="entry name" value="Response_reg"/>
    <property type="match status" value="1"/>
</dbReference>
<keyword evidence="1" id="KW-0597">Phosphoprotein</keyword>
<evidence type="ECO:0000313" key="4">
    <source>
        <dbReference type="Proteomes" id="UP000660862"/>
    </source>
</evidence>
<dbReference type="InterPro" id="IPR001789">
    <property type="entry name" value="Sig_transdc_resp-reg_receiver"/>
</dbReference>
<dbReference type="AlphaFoldDB" id="A0A917M273"/>
<dbReference type="Proteomes" id="UP000660862">
    <property type="component" value="Unassembled WGS sequence"/>
</dbReference>
<protein>
    <submittedName>
        <fullName evidence="3">Response regulator</fullName>
    </submittedName>
</protein>
<proteinExistence type="predicted"/>
<gene>
    <name evidence="3" type="ORF">GCM10007415_00580</name>
</gene>
<reference evidence="3" key="1">
    <citation type="journal article" date="2014" name="Int. J. Syst. Evol. Microbiol.">
        <title>Complete genome sequence of Corynebacterium casei LMG S-19264T (=DSM 44701T), isolated from a smear-ripened cheese.</title>
        <authorList>
            <consortium name="US DOE Joint Genome Institute (JGI-PGF)"/>
            <person name="Walter F."/>
            <person name="Albersmeier A."/>
            <person name="Kalinowski J."/>
            <person name="Ruckert C."/>
        </authorList>
    </citation>
    <scope>NUCLEOTIDE SEQUENCE</scope>
    <source>
        <strain evidence="3">CGMCC 1.12195</strain>
    </source>
</reference>
<keyword evidence="4" id="KW-1185">Reference proteome</keyword>
<dbReference type="SUPFAM" id="SSF52172">
    <property type="entry name" value="CheY-like"/>
    <property type="match status" value="1"/>
</dbReference>
<reference evidence="3" key="2">
    <citation type="submission" date="2020-09" db="EMBL/GenBank/DDBJ databases">
        <authorList>
            <person name="Sun Q."/>
            <person name="Zhou Y."/>
        </authorList>
    </citation>
    <scope>NUCLEOTIDE SEQUENCE</scope>
    <source>
        <strain evidence="3">CGMCC 1.12195</strain>
    </source>
</reference>
<comment type="caution">
    <text evidence="3">The sequence shown here is derived from an EMBL/GenBank/DDBJ whole genome shotgun (WGS) entry which is preliminary data.</text>
</comment>
<accession>A0A917M273</accession>
<dbReference type="PROSITE" id="PS50110">
    <property type="entry name" value="RESPONSE_REGULATORY"/>
    <property type="match status" value="1"/>
</dbReference>
<organism evidence="3 4">
    <name type="scientific">Parapedobacter pyrenivorans</name>
    <dbReference type="NCBI Taxonomy" id="1305674"/>
    <lineage>
        <taxon>Bacteria</taxon>
        <taxon>Pseudomonadati</taxon>
        <taxon>Bacteroidota</taxon>
        <taxon>Sphingobacteriia</taxon>
        <taxon>Sphingobacteriales</taxon>
        <taxon>Sphingobacteriaceae</taxon>
        <taxon>Parapedobacter</taxon>
    </lineage>
</organism>
<evidence type="ECO:0000256" key="1">
    <source>
        <dbReference type="PROSITE-ProRule" id="PRU00169"/>
    </source>
</evidence>
<dbReference type="InterPro" id="IPR011006">
    <property type="entry name" value="CheY-like_superfamily"/>
</dbReference>
<evidence type="ECO:0000259" key="2">
    <source>
        <dbReference type="PROSITE" id="PS50110"/>
    </source>
</evidence>
<feature type="modified residue" description="4-aspartylphosphate" evidence="1">
    <location>
        <position position="59"/>
    </location>
</feature>
<dbReference type="Gene3D" id="3.40.50.2300">
    <property type="match status" value="1"/>
</dbReference>
<evidence type="ECO:0000313" key="3">
    <source>
        <dbReference type="EMBL" id="GGG73116.1"/>
    </source>
</evidence>
<name>A0A917M273_9SPHI</name>
<dbReference type="RefSeq" id="WP_229738483.1">
    <property type="nucleotide sequence ID" value="NZ_BMER01000001.1"/>
</dbReference>
<dbReference type="GO" id="GO:0000160">
    <property type="term" value="P:phosphorelay signal transduction system"/>
    <property type="evidence" value="ECO:0007669"/>
    <property type="project" value="InterPro"/>
</dbReference>
<dbReference type="EMBL" id="BMER01000001">
    <property type="protein sequence ID" value="GGG73116.1"/>
    <property type="molecule type" value="Genomic_DNA"/>
</dbReference>